<dbReference type="Pfam" id="PF07676">
    <property type="entry name" value="PD40"/>
    <property type="match status" value="4"/>
</dbReference>
<reference evidence="3 4" key="1">
    <citation type="submission" date="2019-02" db="EMBL/GenBank/DDBJ databases">
        <title>Bacterial novel species Mucilaginibacter sp. 17JY9-4 isolated from soil.</title>
        <authorList>
            <person name="Jung H.-Y."/>
        </authorList>
    </citation>
    <scope>NUCLEOTIDE SEQUENCE [LARGE SCALE GENOMIC DNA]</scope>
    <source>
        <strain evidence="3 4">17JY9-4</strain>
    </source>
</reference>
<feature type="signal peptide" evidence="2">
    <location>
        <begin position="1"/>
        <end position="22"/>
    </location>
</feature>
<comment type="similarity">
    <text evidence="1">Belongs to the TolB family.</text>
</comment>
<evidence type="ECO:0000256" key="1">
    <source>
        <dbReference type="ARBA" id="ARBA00009820"/>
    </source>
</evidence>
<dbReference type="EMBL" id="SEWG01000009">
    <property type="protein sequence ID" value="RYU86509.1"/>
    <property type="molecule type" value="Genomic_DNA"/>
</dbReference>
<dbReference type="RefSeq" id="WP_129878028.1">
    <property type="nucleotide sequence ID" value="NZ_SEWG01000009.1"/>
</dbReference>
<evidence type="ECO:0000313" key="3">
    <source>
        <dbReference type="EMBL" id="RYU86509.1"/>
    </source>
</evidence>
<comment type="caution">
    <text evidence="3">The sequence shown here is derived from an EMBL/GenBank/DDBJ whole genome shotgun (WGS) entry which is preliminary data.</text>
</comment>
<dbReference type="SUPFAM" id="SSF82171">
    <property type="entry name" value="DPP6 N-terminal domain-like"/>
    <property type="match status" value="1"/>
</dbReference>
<organism evidence="3 4">
    <name type="scientific">Mucilaginibacter terrigena</name>
    <dbReference type="NCBI Taxonomy" id="2492395"/>
    <lineage>
        <taxon>Bacteria</taxon>
        <taxon>Pseudomonadati</taxon>
        <taxon>Bacteroidota</taxon>
        <taxon>Sphingobacteriia</taxon>
        <taxon>Sphingobacteriales</taxon>
        <taxon>Sphingobacteriaceae</taxon>
        <taxon>Mucilaginibacter</taxon>
    </lineage>
</organism>
<accession>A0A4Q5LIQ5</accession>
<dbReference type="OrthoDB" id="8432779at2"/>
<evidence type="ECO:0000313" key="4">
    <source>
        <dbReference type="Proteomes" id="UP000293331"/>
    </source>
</evidence>
<dbReference type="Proteomes" id="UP000293331">
    <property type="component" value="Unassembled WGS sequence"/>
</dbReference>
<dbReference type="PANTHER" id="PTHR36842:SF1">
    <property type="entry name" value="PROTEIN TOLB"/>
    <property type="match status" value="1"/>
</dbReference>
<feature type="chain" id="PRO_5020665797" evidence="2">
    <location>
        <begin position="23"/>
        <end position="513"/>
    </location>
</feature>
<keyword evidence="2" id="KW-0732">Signal</keyword>
<gene>
    <name evidence="3" type="ORF">EWM62_17800</name>
</gene>
<name>A0A4Q5LIQ5_9SPHI</name>
<sequence>MYKKALCLFVGLLASAVITSNAYSQSKPIGIFDGSTDIGVIKHKGSVVYDSKAQQYDVIGSGADIWFDHDEFFFIWKKIKGDFILRTNGAFVGDNGEPNRKFGLMVRSNLQTNSAHVNVMAHGSGAMAMQYRKINGGETAEEKSPVKAADVVQLERKGSTYYVSVARKGDVFGPEQKIDLDLGDEVYVGIYVCAHNADLTQKAIFNNVRIVVPAPAGLVTYKQYLGSNIELLDMESNNSRIIYQSPKSLQAPNWMLDGKSLIYNSEGLLYKYNLATNKPAVLNTGKAKGNNNDHVLSFDGKWLTISDNDNGGPSVGYVVPVTGGEPRRVTQMGKGASYMHGWSPDGKYLVFCGERNKEYDVYRVPVAGGPEERLTNTPGLDDGPEYTPDGKHIYFNSVRSGLMQVWRMDADGSNQTQITNDDNNNWFPHVSPDGKWIVYITFLKSEVAPGDHPFYKHVYLRVMPVGGGPSKVVAYLYGGQGTINTPSWSPDSKHIAFVSNTNLLFPAFPISKD</sequence>
<dbReference type="Gene3D" id="2.120.10.30">
    <property type="entry name" value="TolB, C-terminal domain"/>
    <property type="match status" value="1"/>
</dbReference>
<dbReference type="Gene3D" id="2.60.120.200">
    <property type="match status" value="1"/>
</dbReference>
<protein>
    <submittedName>
        <fullName evidence="3">Biopolymer transporter TolR</fullName>
    </submittedName>
</protein>
<evidence type="ECO:0000256" key="2">
    <source>
        <dbReference type="SAM" id="SignalP"/>
    </source>
</evidence>
<dbReference type="AlphaFoldDB" id="A0A4Q5LIQ5"/>
<keyword evidence="4" id="KW-1185">Reference proteome</keyword>
<proteinExistence type="inferred from homology"/>
<dbReference type="PANTHER" id="PTHR36842">
    <property type="entry name" value="PROTEIN TOLB HOMOLOG"/>
    <property type="match status" value="1"/>
</dbReference>
<dbReference type="InterPro" id="IPR011042">
    <property type="entry name" value="6-blade_b-propeller_TolB-like"/>
</dbReference>
<dbReference type="InterPro" id="IPR011659">
    <property type="entry name" value="WD40"/>
</dbReference>